<dbReference type="InterPro" id="IPR013030">
    <property type="entry name" value="DNA_topo_DNA_db_N_dom2"/>
</dbReference>
<dbReference type="Gene3D" id="2.170.11.10">
    <property type="entry name" value="DNA Topoisomerase I, domain 2"/>
    <property type="match status" value="1"/>
</dbReference>
<dbReference type="InterPro" id="IPR008336">
    <property type="entry name" value="TopoI_DNA-bd_euk"/>
</dbReference>
<comment type="similarity">
    <text evidence="3 12 13">Belongs to the type IB topoisomerase family.</text>
</comment>
<keyword evidence="8 14" id="KW-0175">Coiled coil</keyword>
<dbReference type="SUPFAM" id="SSF56349">
    <property type="entry name" value="DNA breaking-rejoining enzymes"/>
    <property type="match status" value="2"/>
</dbReference>
<evidence type="ECO:0000256" key="11">
    <source>
        <dbReference type="ARBA" id="ARBA00023235"/>
    </source>
</evidence>
<dbReference type="PANTHER" id="PTHR10290:SF23">
    <property type="entry name" value="DNA TOPOISOMERASE 1 BETA"/>
    <property type="match status" value="1"/>
</dbReference>
<evidence type="ECO:0000256" key="15">
    <source>
        <dbReference type="SAM" id="MobiDB-lite"/>
    </source>
</evidence>
<dbReference type="InterPro" id="IPR001631">
    <property type="entry name" value="TopoI"/>
</dbReference>
<evidence type="ECO:0000256" key="10">
    <source>
        <dbReference type="ARBA" id="ARBA00023136"/>
    </source>
</evidence>
<dbReference type="InterPro" id="IPR032805">
    <property type="entry name" value="Wax_synthase_dom"/>
</dbReference>
<evidence type="ECO:0000256" key="9">
    <source>
        <dbReference type="ARBA" id="ARBA00023125"/>
    </source>
</evidence>
<dbReference type="InterPro" id="IPR013499">
    <property type="entry name" value="TopoI_euk"/>
</dbReference>
<dbReference type="FunFam" id="1.10.10.41:FF:000001">
    <property type="entry name" value="DNA topoisomerase I"/>
    <property type="match status" value="1"/>
</dbReference>
<dbReference type="FunFam" id="2.170.11.10:FF:000001">
    <property type="entry name" value="DNA topoisomerase I"/>
    <property type="match status" value="1"/>
</dbReference>
<dbReference type="InterPro" id="IPR018521">
    <property type="entry name" value="TopoIB_AS"/>
</dbReference>
<keyword evidence="7 12" id="KW-0799">Topoisomerase</keyword>
<dbReference type="PRINTS" id="PR00416">
    <property type="entry name" value="EUTPISMRASEI"/>
</dbReference>
<dbReference type="Pfam" id="PF14370">
    <property type="entry name" value="Topo_C_assoc"/>
    <property type="match status" value="1"/>
</dbReference>
<dbReference type="InterPro" id="IPR051062">
    <property type="entry name" value="Topoisomerase_IB"/>
</dbReference>
<feature type="compositionally biased region" description="Basic and acidic residues" evidence="15">
    <location>
        <begin position="348"/>
        <end position="363"/>
    </location>
</feature>
<evidence type="ECO:0000256" key="4">
    <source>
        <dbReference type="ARBA" id="ARBA00022553"/>
    </source>
</evidence>
<feature type="region of interest" description="Disordered" evidence="15">
    <location>
        <begin position="225"/>
        <end position="572"/>
    </location>
</feature>
<dbReference type="InterPro" id="IPR013500">
    <property type="entry name" value="TopoI_cat_euk"/>
</dbReference>
<dbReference type="OrthoDB" id="47179at2759"/>
<evidence type="ECO:0000256" key="13">
    <source>
        <dbReference type="RuleBase" id="RU365101"/>
    </source>
</evidence>
<dbReference type="GO" id="GO:0005730">
    <property type="term" value="C:nucleolus"/>
    <property type="evidence" value="ECO:0007669"/>
    <property type="project" value="TreeGrafter"/>
</dbReference>
<feature type="transmembrane region" description="Helical" evidence="16">
    <location>
        <begin position="149"/>
        <end position="169"/>
    </location>
</feature>
<accession>A0A1R3KB70</accession>
<comment type="subcellular location">
    <subcellularLocation>
        <location evidence="2">Membrane</location>
        <topology evidence="2">Multi-pass membrane protein</topology>
    </subcellularLocation>
</comment>
<sequence>MEGEIKNLIKVWLSVIASLYIIFGISNGLVRATSGLELEQPSDEPYLATSLQDFWGRRWNLVVTNILRQTIYKPVRSFSDNVLGPKWGPLPAVPAAFVVSGLMHELLFYYVTRVSPSWEVTWYFVLHGVCVVVEFGVKRVFSGNLQLHWAVSAPLTVGFVVATAMWLFFPPVLRTGAVEKVLEEFKVFLDFAKVLSQVKFRDWIMAVEAPAKSVYDFDDDDDDGPVRFKRSNTSSSKQNQLNSELKKASSQRSEGQSVRQVSDVRSPNGQTSNVLKNKTNPSSKSPPVRSPIMSPKASPPVRSPIMSPKASTSSSKASAVKSPVTNSKASASLSEQSKQIMKQNMDTSVKEERSPTKDTAEPKIDDDDDDDDDDKPLSSRLKVTSNQGNKGTSTSVSAQSKQLVPKTEVKVSAEDSDDDAPVSTRLKRMTNPGTSNNKPYESDEKKPFASKIQQNGSMSKDKMQKSSLLSGKRPLDKGNSSDQSSAKKPKVSGTPTTMKTKQVTVKAEKADEDDDHIPIAQRMKKSTLSNSKPSSKPTKVVSSSLKKINKKSKKEMKSSKYSKSTKVLPNSGDGQKKWSTLVHNGVIFPPPYKPHGVKVLYNGRPVDLTPEQEEVATMYAVMKDTDYMNKEQFKKNFWEDWSKILGKNHIIKDLKNCDFDKIYEWHLLEKEKKKQMSAEEKKALKEEKLKQEEKYMWAIVDGVKEKVGNFRVEPPGLFRGRGEHPKMGKLKKRIRPSDITINIGKDAPIPECPIPGERWKEIKHDNTVTWLAFWNDPINPKEFKYVFLAASSSLKGQSDKEKYEKARMLKGYIKNIRAAYTKDFTTKDVMKRQIAVATYLIDKLALRAGNEKVFYFYSSGVIAMSPVDVIGTWIEFEAFEHSFGEFFMLWLAMQDDDEADTVGCCTLKVGNVECIPPNKLKFDFLGKDSIQYVNTVEVELPVYKAIGQFQTGKSKSDDLFDKLDTSKLNAHLKELMPGLTAKVFRTYNASITLDEMLNKETKEGDVTEKVAVYQRANKEVAIICNHQRSVSKSHGAQISKLTDKIKELKDVIKELKIDLDRAKKGKSPLKSADGKQKRNLAPAALEKKIAQTNAKIEKFERDMQIKEDLKTVALGTSKINYLDPRISVAWCKRHEVPIEKIFNKSLLAKFAWAMDVDPDFRF</sequence>
<feature type="compositionally biased region" description="Polar residues" evidence="15">
    <location>
        <begin position="381"/>
        <end position="402"/>
    </location>
</feature>
<dbReference type="GO" id="GO:0003677">
    <property type="term" value="F:DNA binding"/>
    <property type="evidence" value="ECO:0007669"/>
    <property type="project" value="UniProtKB-UniRule"/>
</dbReference>
<dbReference type="PROSITE" id="PS52038">
    <property type="entry name" value="TOPO_IB_2"/>
    <property type="match status" value="1"/>
</dbReference>
<dbReference type="STRING" id="93759.A0A1R3KB70"/>
<dbReference type="GO" id="GO:0005694">
    <property type="term" value="C:chromosome"/>
    <property type="evidence" value="ECO:0007669"/>
    <property type="project" value="InterPro"/>
</dbReference>
<dbReference type="Gene3D" id="1.10.132.10">
    <property type="match status" value="1"/>
</dbReference>
<dbReference type="GO" id="GO:0006265">
    <property type="term" value="P:DNA topological change"/>
    <property type="evidence" value="ECO:0007669"/>
    <property type="project" value="UniProtKB-UniRule"/>
</dbReference>
<keyword evidence="4" id="KW-0597">Phosphoprotein</keyword>
<evidence type="ECO:0000259" key="17">
    <source>
        <dbReference type="SMART" id="SM00435"/>
    </source>
</evidence>
<dbReference type="InterPro" id="IPR025834">
    <property type="entry name" value="TopoI_C_dom"/>
</dbReference>
<keyword evidence="9 12" id="KW-0238">DNA-binding</keyword>
<dbReference type="SUPFAM" id="SSF56741">
    <property type="entry name" value="Eukaryotic DNA topoisomerase I, N-terminal DNA-binding fragment"/>
    <property type="match status" value="1"/>
</dbReference>
<gene>
    <name evidence="18" type="ORF">COLO4_09748</name>
</gene>
<dbReference type="SMART" id="SM00435">
    <property type="entry name" value="TOPEUc"/>
    <property type="match status" value="1"/>
</dbReference>
<feature type="coiled-coil region" evidence="14">
    <location>
        <begin position="1038"/>
        <end position="1065"/>
    </location>
</feature>
<dbReference type="GO" id="GO:0007059">
    <property type="term" value="P:chromosome segregation"/>
    <property type="evidence" value="ECO:0007669"/>
    <property type="project" value="TreeGrafter"/>
</dbReference>
<dbReference type="InterPro" id="IPR011010">
    <property type="entry name" value="DNA_brk_join_enz"/>
</dbReference>
<dbReference type="FunFam" id="1.10.132.10:FF:000002">
    <property type="entry name" value="DNA topoisomerase I"/>
    <property type="match status" value="1"/>
</dbReference>
<feature type="active site" description="O-(3'-phospho-DNA)-tyrosine intermediate" evidence="12">
    <location>
        <position position="1121"/>
    </location>
</feature>
<feature type="transmembrane region" description="Helical" evidence="16">
    <location>
        <begin position="12"/>
        <end position="30"/>
    </location>
</feature>
<dbReference type="EC" id="5.6.2.1" evidence="13"/>
<comment type="function">
    <text evidence="13">Releases the supercoiling and torsional tension of DNA introduced during the DNA replication and transcription by transiently cleaving and rejoining one strand of the DNA duplex. Introduces a single-strand break via transesterification at the specific target site 5'-[CT]CCTTp site in duplex DNA. The scissile phosphodiester is attacked by the catalytic tyrosine of the enzyme, resulting in the formation of a DNA-(3'-phosphotyrosyl)-enzyme intermediate and the expulsion of a 5'-OH DNA strand. The free DNA strand then undergoes passage around the unbroken strand thus removing DNA supercoils. Finally, in the religation step, the DNA 5'-OH attacks the covalent intermediate to expel the active-site tyrosine and restore the DNA phosphodiester backbone.</text>
</comment>
<dbReference type="InterPro" id="IPR014727">
    <property type="entry name" value="TopoI_cat_a/b-sub_euk"/>
</dbReference>
<feature type="domain" description="DNA topoisomerase I eukaryotic-type" evidence="17">
    <location>
        <begin position="717"/>
        <end position="1135"/>
    </location>
</feature>
<feature type="coiled-coil region" evidence="14">
    <location>
        <begin position="667"/>
        <end position="694"/>
    </location>
</feature>
<dbReference type="Pfam" id="PF13813">
    <property type="entry name" value="MBOAT_2"/>
    <property type="match status" value="1"/>
</dbReference>
<dbReference type="InterPro" id="IPR036202">
    <property type="entry name" value="TopoI_DNA-bd_euk_N_sf"/>
</dbReference>
<feature type="compositionally biased region" description="Polar residues" evidence="15">
    <location>
        <begin position="326"/>
        <end position="347"/>
    </location>
</feature>
<dbReference type="InterPro" id="IPR014711">
    <property type="entry name" value="TopoI_cat_a-hlx-sub_euk"/>
</dbReference>
<evidence type="ECO:0000256" key="16">
    <source>
        <dbReference type="SAM" id="Phobius"/>
    </source>
</evidence>
<dbReference type="Pfam" id="PF02919">
    <property type="entry name" value="Topoisom_I_N"/>
    <property type="match status" value="1"/>
</dbReference>
<dbReference type="CDD" id="cd00659">
    <property type="entry name" value="Topo_IB_C"/>
    <property type="match status" value="1"/>
</dbReference>
<feature type="compositionally biased region" description="Low complexity" evidence="15">
    <location>
        <begin position="526"/>
        <end position="546"/>
    </location>
</feature>
<keyword evidence="6 16" id="KW-1133">Transmembrane helix</keyword>
<comment type="caution">
    <text evidence="18">The sequence shown here is derived from an EMBL/GenBank/DDBJ whole genome shotgun (WGS) entry which is preliminary data.</text>
</comment>
<evidence type="ECO:0000256" key="2">
    <source>
        <dbReference type="ARBA" id="ARBA00004141"/>
    </source>
</evidence>
<evidence type="ECO:0000256" key="3">
    <source>
        <dbReference type="ARBA" id="ARBA00006645"/>
    </source>
</evidence>
<dbReference type="GO" id="GO:0006260">
    <property type="term" value="P:DNA replication"/>
    <property type="evidence" value="ECO:0007669"/>
    <property type="project" value="TreeGrafter"/>
</dbReference>
<evidence type="ECO:0000256" key="12">
    <source>
        <dbReference type="PROSITE-ProRule" id="PRU01382"/>
    </source>
</evidence>
<evidence type="ECO:0000256" key="5">
    <source>
        <dbReference type="ARBA" id="ARBA00022692"/>
    </source>
</evidence>
<keyword evidence="10 16" id="KW-0472">Membrane</keyword>
<keyword evidence="11 12" id="KW-0413">Isomerase</keyword>
<feature type="compositionally biased region" description="Polar residues" evidence="15">
    <location>
        <begin position="493"/>
        <end position="503"/>
    </location>
</feature>
<dbReference type="Proteomes" id="UP000187203">
    <property type="component" value="Unassembled WGS sequence"/>
</dbReference>
<dbReference type="Pfam" id="PF01028">
    <property type="entry name" value="Topoisom_I"/>
    <property type="match status" value="2"/>
</dbReference>
<comment type="catalytic activity">
    <reaction evidence="1 12 13">
        <text>ATP-independent breakage of single-stranded DNA, followed by passage and rejoining.</text>
        <dbReference type="EC" id="5.6.2.1"/>
    </reaction>
</comment>
<dbReference type="GO" id="GO:0003917">
    <property type="term" value="F:DNA topoisomerase type I (single strand cut, ATP-independent) activity"/>
    <property type="evidence" value="ECO:0007669"/>
    <property type="project" value="UniProtKB-UniRule"/>
</dbReference>
<evidence type="ECO:0000256" key="1">
    <source>
        <dbReference type="ARBA" id="ARBA00000213"/>
    </source>
</evidence>
<reference evidence="19" key="1">
    <citation type="submission" date="2013-09" db="EMBL/GenBank/DDBJ databases">
        <title>Corchorus olitorius genome sequencing.</title>
        <authorList>
            <person name="Alam M."/>
            <person name="Haque M.S."/>
            <person name="Islam M.S."/>
            <person name="Emdad E.M."/>
            <person name="Islam M.M."/>
            <person name="Ahmed B."/>
            <person name="Halim A."/>
            <person name="Hossen Q.M.M."/>
            <person name="Hossain M.Z."/>
            <person name="Ahmed R."/>
            <person name="Khan M.M."/>
            <person name="Islam R."/>
            <person name="Rashid M.M."/>
            <person name="Khan S.A."/>
            <person name="Rahman M.S."/>
            <person name="Alam M."/>
            <person name="Yahiya A.S."/>
            <person name="Khan M.S."/>
            <person name="Azam M.S."/>
            <person name="Haque T."/>
            <person name="Lashkar M.Z.H."/>
            <person name="Akhand A.I."/>
            <person name="Morshed G."/>
            <person name="Roy S."/>
            <person name="Uddin K.S."/>
            <person name="Rabeya T."/>
            <person name="Hossain A.S."/>
            <person name="Chowdhury A."/>
            <person name="Snigdha A.R."/>
            <person name="Mortoza M.S."/>
            <person name="Matin S.A."/>
            <person name="Hoque S.M.E."/>
            <person name="Islam M.K."/>
            <person name="Roy D.K."/>
            <person name="Haider R."/>
            <person name="Moosa M.M."/>
            <person name="Elias S.M."/>
            <person name="Hasan A.M."/>
            <person name="Jahan S."/>
            <person name="Shafiuddin M."/>
            <person name="Mahmood N."/>
            <person name="Shommy N.S."/>
        </authorList>
    </citation>
    <scope>NUCLEOTIDE SEQUENCE [LARGE SCALE GENOMIC DNA]</scope>
    <source>
        <strain evidence="19">cv. O-4</strain>
    </source>
</reference>
<proteinExistence type="inferred from homology"/>
<feature type="compositionally biased region" description="Acidic residues" evidence="15">
    <location>
        <begin position="364"/>
        <end position="374"/>
    </location>
</feature>
<evidence type="ECO:0000256" key="14">
    <source>
        <dbReference type="SAM" id="Coils"/>
    </source>
</evidence>
<feature type="compositionally biased region" description="Polar residues" evidence="15">
    <location>
        <begin position="231"/>
        <end position="285"/>
    </location>
</feature>
<dbReference type="PANTHER" id="PTHR10290">
    <property type="entry name" value="DNA TOPOISOMERASE I"/>
    <property type="match status" value="1"/>
</dbReference>
<evidence type="ECO:0000313" key="18">
    <source>
        <dbReference type="EMBL" id="OMP04341.1"/>
    </source>
</evidence>
<protein>
    <recommendedName>
        <fullName evidence="13">DNA topoisomerase I</fullName>
        <ecNumber evidence="13">5.6.2.1</ecNumber>
    </recommendedName>
    <alternativeName>
        <fullName evidence="13">DNA topoisomerase 1</fullName>
    </alternativeName>
</protein>
<evidence type="ECO:0000256" key="7">
    <source>
        <dbReference type="ARBA" id="ARBA00023029"/>
    </source>
</evidence>
<feature type="compositionally biased region" description="Low complexity" evidence="15">
    <location>
        <begin position="307"/>
        <end position="325"/>
    </location>
</feature>
<evidence type="ECO:0000256" key="8">
    <source>
        <dbReference type="ARBA" id="ARBA00023054"/>
    </source>
</evidence>
<dbReference type="GO" id="GO:0016020">
    <property type="term" value="C:membrane"/>
    <property type="evidence" value="ECO:0007669"/>
    <property type="project" value="UniProtKB-SubCell"/>
</dbReference>
<evidence type="ECO:0000313" key="19">
    <source>
        <dbReference type="Proteomes" id="UP000187203"/>
    </source>
</evidence>
<dbReference type="Gene3D" id="3.90.15.10">
    <property type="entry name" value="Topoisomerase I, Chain A, domain 3"/>
    <property type="match status" value="2"/>
</dbReference>
<dbReference type="AlphaFoldDB" id="A0A1R3KB70"/>
<dbReference type="Gene3D" id="1.10.10.41">
    <property type="entry name" value="Yeast DNA topoisomerase - domain 1"/>
    <property type="match status" value="1"/>
</dbReference>
<evidence type="ECO:0000256" key="6">
    <source>
        <dbReference type="ARBA" id="ARBA00022989"/>
    </source>
</evidence>
<keyword evidence="19" id="KW-1185">Reference proteome</keyword>
<organism evidence="18 19">
    <name type="scientific">Corchorus olitorius</name>
    <dbReference type="NCBI Taxonomy" id="93759"/>
    <lineage>
        <taxon>Eukaryota</taxon>
        <taxon>Viridiplantae</taxon>
        <taxon>Streptophyta</taxon>
        <taxon>Embryophyta</taxon>
        <taxon>Tracheophyta</taxon>
        <taxon>Spermatophyta</taxon>
        <taxon>Magnoliopsida</taxon>
        <taxon>eudicotyledons</taxon>
        <taxon>Gunneridae</taxon>
        <taxon>Pentapetalae</taxon>
        <taxon>rosids</taxon>
        <taxon>malvids</taxon>
        <taxon>Malvales</taxon>
        <taxon>Malvaceae</taxon>
        <taxon>Grewioideae</taxon>
        <taxon>Apeibeae</taxon>
        <taxon>Corchorus</taxon>
    </lineage>
</organism>
<dbReference type="InterPro" id="IPR013034">
    <property type="entry name" value="DNA_topo_DNA_db_N_dom1"/>
</dbReference>
<keyword evidence="5 16" id="KW-0812">Transmembrane</keyword>
<dbReference type="EMBL" id="AWUE01014267">
    <property type="protein sequence ID" value="OMP04341.1"/>
    <property type="molecule type" value="Genomic_DNA"/>
</dbReference>
<name>A0A1R3KB70_9ROSI</name>
<dbReference type="PROSITE" id="PS00176">
    <property type="entry name" value="TOPO_IB_1"/>
    <property type="match status" value="1"/>
</dbReference>